<evidence type="ECO:0000313" key="2">
    <source>
        <dbReference type="EMBL" id="NMU28951.1"/>
    </source>
</evidence>
<comment type="caution">
    <text evidence="2">The sequence shown here is derived from an EMBL/GenBank/DDBJ whole genome shotgun (WGS) entry which is preliminary data.</text>
</comment>
<proteinExistence type="predicted"/>
<gene>
    <name evidence="2" type="ORF">HKB21_25405</name>
</gene>
<evidence type="ECO:0000313" key="3">
    <source>
        <dbReference type="Proteomes" id="UP000555836"/>
    </source>
</evidence>
<dbReference type="EMBL" id="JABCLD010002039">
    <property type="protein sequence ID" value="NMU28951.1"/>
    <property type="molecule type" value="Genomic_DNA"/>
</dbReference>
<accession>A0A7Y0X8D6</accession>
<name>A0A7Y0X8D6_VIBPH</name>
<keyword evidence="1" id="KW-0175">Coiled coil</keyword>
<feature type="coiled-coil region" evidence="1">
    <location>
        <begin position="106"/>
        <end position="136"/>
    </location>
</feature>
<dbReference type="Proteomes" id="UP000555836">
    <property type="component" value="Unassembled WGS sequence"/>
</dbReference>
<sequence length="230" mass="26389">MSQKVVIDIAKRIDIPPEEFVGITRAVVHQQEQTGKRGSGDHMHLVLGKFTNSGKYLPDLQRKGVLHTIKVSFNAAVREVMGVDHSTYEAKKNYEGVAKKKAPQWKTKAAREREALNEKEQQLKQKNNDLGIKEMDLYFKGADLEEREKELGKQTKYTTMLAKLGIYLKKLDDAFVEGNERQYKRQLNRANKQIREIAQEEEAAFIDTPELQAATKDINQKIERFNEQSG</sequence>
<dbReference type="AlphaFoldDB" id="A0A7Y0X8D6"/>
<evidence type="ECO:0000256" key="1">
    <source>
        <dbReference type="SAM" id="Coils"/>
    </source>
</evidence>
<protein>
    <submittedName>
        <fullName evidence="2">Uncharacterized protein</fullName>
    </submittedName>
</protein>
<organism evidence="2 3">
    <name type="scientific">Vibrio parahaemolyticus</name>
    <dbReference type="NCBI Taxonomy" id="670"/>
    <lineage>
        <taxon>Bacteria</taxon>
        <taxon>Pseudomonadati</taxon>
        <taxon>Pseudomonadota</taxon>
        <taxon>Gammaproteobacteria</taxon>
        <taxon>Vibrionales</taxon>
        <taxon>Vibrionaceae</taxon>
        <taxon>Vibrio</taxon>
    </lineage>
</organism>
<reference evidence="2 3" key="1">
    <citation type="submission" date="2020-04" db="EMBL/GenBank/DDBJ databases">
        <title>Whole-genome sequencing of Vibrio spp. from China reveals different genetic environments of blaCTX-M-14 among diverse lineages.</title>
        <authorList>
            <person name="Zheng Z."/>
            <person name="Ye L."/>
            <person name="Chen S."/>
        </authorList>
    </citation>
    <scope>NUCLEOTIDE SEQUENCE [LARGE SCALE GENOMIC DNA]</scope>
    <source>
        <strain evidence="2 3">Vb0574</strain>
    </source>
</reference>